<organism evidence="2 3">
    <name type="scientific">Streptomyces yunnanensis</name>
    <dbReference type="NCBI Taxonomy" id="156453"/>
    <lineage>
        <taxon>Bacteria</taxon>
        <taxon>Bacillati</taxon>
        <taxon>Actinomycetota</taxon>
        <taxon>Actinomycetes</taxon>
        <taxon>Kitasatosporales</taxon>
        <taxon>Streptomycetaceae</taxon>
        <taxon>Streptomyces</taxon>
    </lineage>
</organism>
<evidence type="ECO:0000313" key="2">
    <source>
        <dbReference type="EMBL" id="SHL83735.1"/>
    </source>
</evidence>
<evidence type="ECO:0000313" key="3">
    <source>
        <dbReference type="Proteomes" id="UP000184388"/>
    </source>
</evidence>
<feature type="domain" description="DUF6603" evidence="1">
    <location>
        <begin position="500"/>
        <end position="1020"/>
    </location>
</feature>
<protein>
    <recommendedName>
        <fullName evidence="1">DUF6603 domain-containing protein</fullName>
    </recommendedName>
</protein>
<dbReference type="Pfam" id="PF20248">
    <property type="entry name" value="DUF6603"/>
    <property type="match status" value="1"/>
</dbReference>
<accession>A0A9X8MU82</accession>
<name>A0A9X8MU82_9ACTN</name>
<sequence length="1241" mass="131081">MAMTVGMLQEWLNGISSGQELALPDGLPDELGDLKNAVNVKALADWFAVGESLKGIDPDAENLRLGGTIAPDAPAISLWFFAGDGSESMADDAEIIGVQIAVSLKDHPVASVLSDIGLQDLSLVYEIRMLDGAAVREIYAQADLPVQGGEPLLITCMLDFDAGQKSFEFIVEPESGREGNIAEAFFGLFGADLPPFLKDIAVVRLALAYDGSVGSSGFRVEVDTRLQLGDITADLDVTAALSKRSGSLGYDQEYTARLVLEVPAQSGDEGERLLLAFQGTIDKPSSGSWELSASLGDDGEALSLALVARAMGIDIPPDVVALVPAFHGASFLYRFPAGTSQQGSLAMSAEVGLVRLVLVSVPALSGASATRLVAVQGNVQARASDLPLLGERIPASRDLVVDTVHFVYTARQLPVDEVKRLNLLMEGLSGEGRGLPLVLLEQPLQRGMTISASITAGGVALLTLVRRPDAPTGSGTVVLGRERAAEKGEPAKDQDLGGFAIGPVRFHHAGLGYAFGRLFVALDATMAVGPLTVELLGLGLGVDKDWNVTPELRGASVALERPGPPKVAIAGAFTRLDLGPKFELTFAATGRIEIQDLISLQLAGSWARNQAGWDSIFAYAELVAGKNRVNGLFSVGPVTFTGIALGFGINSTVRIPTTSEVNHFPLVNRLGARPNAPGGEVEKLTPAQAMNELVGPGGWVTPAQGQYWVAGGMEFTVYRFIQARAIALVEWGEAGWKAMLAGRTTLALPPTTVPDESKASAQAADLGLSLGGPLGQVIVDFVFAYDSALGRFSMDTVIAGGSYILDPQATLTGGISFYVWGKNLPAQGVRKGFVLSAGGYHPDFRVPAYYPKPPRIGLVWERGPVSIRAQAYAALTDGAFMAGGELAAVYDNGHGINLRAWFTAYVHALVQWKPFYADLALGLSIGVAATVKVLFVRIRISLEVGVDLQLWLPPVGGRARVKVWFITFTLGFGSDRKGAPPADWEDFHVQLPAPSRTVLKQGCELPDVTQEESEARTAAAEPELVRIDGFTAAVESALPASKITLNDRLFAGSDDARIDIRPMRLTGVVSEQVVRILDQRGGQYDWERAGWTVTATREDLPQALWGKPLANPNQALNKPGLVDDCLTGLTIQVPGPTRSLGVGPVPAEALDVDGLPPGRMPLRDETVAGPSPVADPHSIALIGETLDDTDPETGTVGRRTRAHDALAALGLAPGSDGSLTRTARLIGTTLTDAPLLTEAAR</sequence>
<dbReference type="AlphaFoldDB" id="A0A9X8MU82"/>
<evidence type="ECO:0000259" key="1">
    <source>
        <dbReference type="Pfam" id="PF20248"/>
    </source>
</evidence>
<proteinExistence type="predicted"/>
<gene>
    <name evidence="2" type="ORF">SAMN05216268_106369</name>
</gene>
<reference evidence="3" key="1">
    <citation type="submission" date="2016-11" db="EMBL/GenBank/DDBJ databases">
        <authorList>
            <person name="Jaros S."/>
            <person name="Januszkiewicz K."/>
            <person name="Wedrychowicz H."/>
        </authorList>
    </citation>
    <scope>NUCLEOTIDE SEQUENCE [LARGE SCALE GENOMIC DNA]</scope>
    <source>
        <strain evidence="3">CGMCC 4.3555</strain>
    </source>
</reference>
<comment type="caution">
    <text evidence="2">The sequence shown here is derived from an EMBL/GenBank/DDBJ whole genome shotgun (WGS) entry which is preliminary data.</text>
</comment>
<dbReference type="InterPro" id="IPR046538">
    <property type="entry name" value="DUF6603"/>
</dbReference>
<dbReference type="EMBL" id="FRBK01000006">
    <property type="protein sequence ID" value="SHL83735.1"/>
    <property type="molecule type" value="Genomic_DNA"/>
</dbReference>
<dbReference type="Proteomes" id="UP000184388">
    <property type="component" value="Unassembled WGS sequence"/>
</dbReference>